<evidence type="ECO:0000256" key="1">
    <source>
        <dbReference type="ARBA" id="ARBA00037999"/>
    </source>
</evidence>
<organism evidence="3 4">
    <name type="scientific">Desulfovibrio fairfieldensis</name>
    <dbReference type="NCBI Taxonomy" id="44742"/>
    <lineage>
        <taxon>Bacteria</taxon>
        <taxon>Pseudomonadati</taxon>
        <taxon>Thermodesulfobacteriota</taxon>
        <taxon>Desulfovibrionia</taxon>
        <taxon>Desulfovibrionales</taxon>
        <taxon>Desulfovibrionaceae</taxon>
        <taxon>Desulfovibrio</taxon>
    </lineage>
</organism>
<comment type="similarity">
    <text evidence="1 2">Belongs to the DegT/DnrJ/EryC1 family.</text>
</comment>
<dbReference type="PANTHER" id="PTHR30244">
    <property type="entry name" value="TRANSAMINASE"/>
    <property type="match status" value="1"/>
</dbReference>
<gene>
    <name evidence="3" type="ORF">AXF13_09685</name>
</gene>
<reference evidence="4" key="1">
    <citation type="submission" date="2016-02" db="EMBL/GenBank/DDBJ databases">
        <authorList>
            <person name="Holder M.E."/>
            <person name="Ajami N.J."/>
            <person name="Petrosino J.F."/>
        </authorList>
    </citation>
    <scope>NUCLEOTIDE SEQUENCE [LARGE SCALE GENOMIC DNA]</scope>
    <source>
        <strain evidence="4">CCUG 45958</strain>
    </source>
</reference>
<dbReference type="PANTHER" id="PTHR30244:SF34">
    <property type="entry name" value="DTDP-4-AMINO-4,6-DIDEOXYGALACTOSE TRANSAMINASE"/>
    <property type="match status" value="1"/>
</dbReference>
<dbReference type="GO" id="GO:0030170">
    <property type="term" value="F:pyridoxal phosphate binding"/>
    <property type="evidence" value="ECO:0007669"/>
    <property type="project" value="TreeGrafter"/>
</dbReference>
<dbReference type="KEGG" id="dfi:AXF13_09685"/>
<protein>
    <submittedName>
        <fullName evidence="3">Aminotransferase</fullName>
    </submittedName>
</protein>
<dbReference type="InterPro" id="IPR015421">
    <property type="entry name" value="PyrdxlP-dep_Trfase_major"/>
</dbReference>
<keyword evidence="3" id="KW-0032">Aminotransferase</keyword>
<name>A0A109W4H0_9BACT</name>
<dbReference type="InterPro" id="IPR015424">
    <property type="entry name" value="PyrdxlP-dep_Trfase"/>
</dbReference>
<dbReference type="STRING" id="44742.AXF13_09685"/>
<keyword evidence="3" id="KW-0808">Transferase</keyword>
<dbReference type="SUPFAM" id="SSF53383">
    <property type="entry name" value="PLP-dependent transferases"/>
    <property type="match status" value="1"/>
</dbReference>
<dbReference type="Proteomes" id="UP000069241">
    <property type="component" value="Chromosome"/>
</dbReference>
<dbReference type="InterPro" id="IPR015422">
    <property type="entry name" value="PyrdxlP-dep_Trfase_small"/>
</dbReference>
<dbReference type="EMBL" id="CP014229">
    <property type="protein sequence ID" value="AMD90365.1"/>
    <property type="molecule type" value="Genomic_DNA"/>
</dbReference>
<evidence type="ECO:0000313" key="4">
    <source>
        <dbReference type="Proteomes" id="UP000069241"/>
    </source>
</evidence>
<dbReference type="Gene3D" id="3.90.1150.10">
    <property type="entry name" value="Aspartate Aminotransferase, domain 1"/>
    <property type="match status" value="1"/>
</dbReference>
<evidence type="ECO:0000256" key="2">
    <source>
        <dbReference type="RuleBase" id="RU004508"/>
    </source>
</evidence>
<proteinExistence type="inferred from homology"/>
<dbReference type="Gene3D" id="3.40.640.10">
    <property type="entry name" value="Type I PLP-dependent aspartate aminotransferase-like (Major domain)"/>
    <property type="match status" value="1"/>
</dbReference>
<dbReference type="GO" id="GO:0008483">
    <property type="term" value="F:transaminase activity"/>
    <property type="evidence" value="ECO:0007669"/>
    <property type="project" value="UniProtKB-KW"/>
</dbReference>
<dbReference type="GO" id="GO:0000271">
    <property type="term" value="P:polysaccharide biosynthetic process"/>
    <property type="evidence" value="ECO:0007669"/>
    <property type="project" value="TreeGrafter"/>
</dbReference>
<dbReference type="Pfam" id="PF01041">
    <property type="entry name" value="DegT_DnrJ_EryC1"/>
    <property type="match status" value="1"/>
</dbReference>
<dbReference type="InterPro" id="IPR000653">
    <property type="entry name" value="DegT/StrS_aminotransferase"/>
</dbReference>
<accession>A0A109W4H0</accession>
<keyword evidence="4" id="KW-1185">Reference proteome</keyword>
<dbReference type="RefSeq" id="WP_062252938.1">
    <property type="nucleotide sequence ID" value="NZ_CP014229.1"/>
</dbReference>
<dbReference type="AlphaFoldDB" id="A0A109W4H0"/>
<sequence length="400" mass="44415">MKTFTKDFTLQEPIPQEGIDLALGVLKTGRLHRYNIMPGEKGHAAELEEAFAAYMGSRYCLACASCGSALYIALKSLGVKKGDTVLCNAYTLAPVPGAIENAGGSIELVEITDNYTIDIDDLDAKAARTGARFFLLSHMRGHMADMDKVMEVVRKHNLIMLEDCAHTMGGSWNGKKSGTFGHAACYSTQTYKHMNSGEGGLLITSDDDVIARAIMYSGSYMLYSAHTSRPGPDVFEKIKKITPNFSSRMDNLRAALLLPQLKLLDEQCRRWNRLYDHMEARLKSIPGVVCPARDPREYYVGSSIQWNLPKAGYKEIEAFIAGTGERGVSVKWFGNKEPEGFTSSYDSWQYFPHLATLDLPRTRKVLATMCDMRLPLTFSTKDCDDIADILVGVIEEMGLR</sequence>
<keyword evidence="2" id="KW-0663">Pyridoxal phosphate</keyword>
<evidence type="ECO:0000313" key="3">
    <source>
        <dbReference type="EMBL" id="AMD90365.1"/>
    </source>
</evidence>